<dbReference type="CDD" id="cd01336">
    <property type="entry name" value="MDH_cytoplasmic_cytosolic"/>
    <property type="match status" value="1"/>
</dbReference>
<feature type="binding site" evidence="9">
    <location>
        <begin position="44"/>
        <end position="50"/>
    </location>
    <ligand>
        <name>NAD(+)</name>
        <dbReference type="ChEBI" id="CHEBI:57540"/>
    </ligand>
</feature>
<dbReference type="Proteomes" id="UP000077755">
    <property type="component" value="Chromosome 9"/>
</dbReference>
<evidence type="ECO:0000256" key="8">
    <source>
        <dbReference type="PIRSR" id="PIRSR000102-2"/>
    </source>
</evidence>
<evidence type="ECO:0000256" key="9">
    <source>
        <dbReference type="PIRSR" id="PIRSR000102-3"/>
    </source>
</evidence>
<dbReference type="InterPro" id="IPR036291">
    <property type="entry name" value="NAD(P)-bd_dom_sf"/>
</dbReference>
<dbReference type="Gene3D" id="3.90.110.10">
    <property type="entry name" value="Lactate dehydrogenase/glycoside hydrolase, family 4, C-terminal"/>
    <property type="match status" value="1"/>
</dbReference>
<dbReference type="InterPro" id="IPR022383">
    <property type="entry name" value="Lactate/malate_DH_C"/>
</dbReference>
<feature type="binding site" evidence="8">
    <location>
        <position position="125"/>
    </location>
    <ligand>
        <name>substrate</name>
    </ligand>
</feature>
<reference evidence="14" key="2">
    <citation type="submission" date="2022-03" db="EMBL/GenBank/DDBJ databases">
        <title>Draft title - Genomic analysis of global carrot germplasm unveils the trajectory of domestication and the origin of high carotenoid orange carrot.</title>
        <authorList>
            <person name="Iorizzo M."/>
            <person name="Ellison S."/>
            <person name="Senalik D."/>
            <person name="Macko-Podgorni A."/>
            <person name="Grzebelus D."/>
            <person name="Bostan H."/>
            <person name="Rolling W."/>
            <person name="Curaba J."/>
            <person name="Simon P."/>
        </authorList>
    </citation>
    <scope>NUCLEOTIDE SEQUENCE</scope>
    <source>
        <tissue evidence="14">Leaf</tissue>
    </source>
</reference>
<feature type="binding site" evidence="8">
    <location>
        <position position="174"/>
    </location>
    <ligand>
        <name>substrate</name>
    </ligand>
</feature>
<evidence type="ECO:0000259" key="12">
    <source>
        <dbReference type="Pfam" id="PF00056"/>
    </source>
</evidence>
<protein>
    <recommendedName>
        <fullName evidence="2 11">Malate dehydrogenase</fullName>
        <ecNumber evidence="2 11">1.1.1.37</ecNumber>
    </recommendedName>
</protein>
<evidence type="ECO:0000256" key="4">
    <source>
        <dbReference type="ARBA" id="ARBA00023002"/>
    </source>
</evidence>
<feature type="binding site" evidence="8">
    <location>
        <position position="131"/>
    </location>
    <ligand>
        <name>substrate</name>
    </ligand>
</feature>
<dbReference type="FunFam" id="3.90.110.10:FF:000002">
    <property type="entry name" value="Malate dehydrogenase"/>
    <property type="match status" value="1"/>
</dbReference>
<evidence type="ECO:0000256" key="11">
    <source>
        <dbReference type="RuleBase" id="RU003405"/>
    </source>
</evidence>
<feature type="binding site" evidence="9">
    <location>
        <position position="75"/>
    </location>
    <ligand>
        <name>NAD(+)</name>
        <dbReference type="ChEBI" id="CHEBI:57540"/>
    </ligand>
</feature>
<feature type="domain" description="Lactate/malate dehydrogenase N-terminal" evidence="12">
    <location>
        <begin position="39"/>
        <end position="195"/>
    </location>
</feature>
<evidence type="ECO:0000256" key="5">
    <source>
        <dbReference type="ARBA" id="ARBA00023027"/>
    </source>
</evidence>
<evidence type="ECO:0000256" key="7">
    <source>
        <dbReference type="PIRSR" id="PIRSR000102-1"/>
    </source>
</evidence>
<evidence type="ECO:0000259" key="13">
    <source>
        <dbReference type="Pfam" id="PF02866"/>
    </source>
</evidence>
<dbReference type="NCBIfam" id="TIGR01759">
    <property type="entry name" value="MalateDH-SF1"/>
    <property type="match status" value="1"/>
</dbReference>
<dbReference type="InterPro" id="IPR015955">
    <property type="entry name" value="Lactate_DH/Glyco_Ohase_4_C"/>
</dbReference>
<evidence type="ECO:0000256" key="2">
    <source>
        <dbReference type="ARBA" id="ARBA00012995"/>
    </source>
</evidence>
<dbReference type="SUPFAM" id="SSF56327">
    <property type="entry name" value="LDH C-terminal domain-like"/>
    <property type="match status" value="1"/>
</dbReference>
<keyword evidence="4 10" id="KW-0560">Oxidoreductase</keyword>
<evidence type="ECO:0000256" key="6">
    <source>
        <dbReference type="ARBA" id="ARBA00048313"/>
    </source>
</evidence>
<keyword evidence="5 9" id="KW-0520">NAD</keyword>
<dbReference type="InterPro" id="IPR011274">
    <property type="entry name" value="Malate_DH_NAD-dep_euk"/>
</dbReference>
<dbReference type="GO" id="GO:0006099">
    <property type="term" value="P:tricarboxylic acid cycle"/>
    <property type="evidence" value="ECO:0007669"/>
    <property type="project" value="UniProtKB-KW"/>
</dbReference>
<comment type="catalytic activity">
    <reaction evidence="6 11">
        <text>(S)-malate + NAD(+) = oxaloacetate + NADH + H(+)</text>
        <dbReference type="Rhea" id="RHEA:21432"/>
        <dbReference type="ChEBI" id="CHEBI:15378"/>
        <dbReference type="ChEBI" id="CHEBI:15589"/>
        <dbReference type="ChEBI" id="CHEBI:16452"/>
        <dbReference type="ChEBI" id="CHEBI:57540"/>
        <dbReference type="ChEBI" id="CHEBI:57945"/>
        <dbReference type="EC" id="1.1.1.37"/>
    </reaction>
</comment>
<dbReference type="PANTHER" id="PTHR23382">
    <property type="entry name" value="MALATE DEHYDROGENASE"/>
    <property type="match status" value="1"/>
</dbReference>
<dbReference type="GO" id="GO:0030060">
    <property type="term" value="F:L-malate dehydrogenase (NAD+) activity"/>
    <property type="evidence" value="ECO:0007669"/>
    <property type="project" value="UniProtKB-EC"/>
</dbReference>
<dbReference type="FunFam" id="3.40.50.720:FF:000010">
    <property type="entry name" value="Malate dehydrogenase"/>
    <property type="match status" value="1"/>
</dbReference>
<gene>
    <name evidence="14" type="ORF">DCAR_0934391</name>
</gene>
<sequence>MDKLELAEQIAVVSGCLYLSWRIIKYVWSFLEVEEDPVTVLVTGAAGQIGYALVPMIARGEMLGPNRPVILHLLDIEPAAEALNGVKMELIDAAFPLLKGVVATTNVVEACTDVDIAIMVGGFPRKDGMERKDVMSKNVSIYKAQASALHYTIDGFSQRFSLLLPLLIVLLVANPANTNALILKEFAPSIPEDNITSLTRLDHNRALGQISEKLNVHVSDVKNVIIWGNHSSTQYPDVNHATVSTDKGTKYVRELVNNDHWLNTEFITTVQQRGAAIIKARKLSSALSAASAACDHIRDWVLGTPKGTWVSMGVYSDGSYGVPPGLIYSFPVTCEKGEWSIVQGLKIDEFSRAKMDATAEELIEEKALAYSCLH</sequence>
<feature type="binding site" evidence="9">
    <location>
        <position position="138"/>
    </location>
    <ligand>
        <name>NAD(+)</name>
        <dbReference type="ChEBI" id="CHEBI:57540"/>
    </ligand>
</feature>
<dbReference type="PROSITE" id="PS00068">
    <property type="entry name" value="MDH"/>
    <property type="match status" value="1"/>
</dbReference>
<accession>A0AAF0XXK5</accession>
<dbReference type="NCBIfam" id="NF003916">
    <property type="entry name" value="PRK05442.1"/>
    <property type="match status" value="1"/>
</dbReference>
<evidence type="ECO:0000256" key="3">
    <source>
        <dbReference type="ARBA" id="ARBA00022532"/>
    </source>
</evidence>
<dbReference type="Pfam" id="PF02866">
    <property type="entry name" value="Ldh_1_C"/>
    <property type="match status" value="1"/>
</dbReference>
<evidence type="ECO:0000256" key="10">
    <source>
        <dbReference type="RuleBase" id="RU003369"/>
    </source>
</evidence>
<dbReference type="Pfam" id="PF00056">
    <property type="entry name" value="Ldh_1_N"/>
    <property type="match status" value="1"/>
</dbReference>
<proteinExistence type="inferred from homology"/>
<dbReference type="NCBIfam" id="TIGR01758">
    <property type="entry name" value="MDH_euk_cyt"/>
    <property type="match status" value="1"/>
</dbReference>
<dbReference type="PIRSF" id="PIRSF000102">
    <property type="entry name" value="Lac_mal_DH"/>
    <property type="match status" value="1"/>
</dbReference>
<dbReference type="InterPro" id="IPR001252">
    <property type="entry name" value="Malate_DH_AS"/>
</dbReference>
<feature type="binding site" evidence="9">
    <location>
        <begin position="172"/>
        <end position="174"/>
    </location>
    <ligand>
        <name>NAD(+)</name>
        <dbReference type="ChEBI" id="CHEBI:57540"/>
    </ligand>
</feature>
<dbReference type="SUPFAM" id="SSF51735">
    <property type="entry name" value="NAD(P)-binding Rossmann-fold domains"/>
    <property type="match status" value="1"/>
</dbReference>
<comment type="similarity">
    <text evidence="1">Belongs to the LDH/MDH superfamily. MDH type 2 family.</text>
</comment>
<name>A0AAF0XXK5_DAUCS</name>
<evidence type="ECO:0000313" key="14">
    <source>
        <dbReference type="EMBL" id="WOH14864.1"/>
    </source>
</evidence>
<feature type="binding site" evidence="8">
    <location>
        <position position="205"/>
    </location>
    <ligand>
        <name>substrate</name>
    </ligand>
</feature>
<feature type="domain" description="Lactate/malate dehydrogenase C-terminal" evidence="13">
    <location>
        <begin position="199"/>
        <end position="367"/>
    </location>
</feature>
<organism evidence="14 15">
    <name type="scientific">Daucus carota subsp. sativus</name>
    <name type="common">Carrot</name>
    <dbReference type="NCBI Taxonomy" id="79200"/>
    <lineage>
        <taxon>Eukaryota</taxon>
        <taxon>Viridiplantae</taxon>
        <taxon>Streptophyta</taxon>
        <taxon>Embryophyta</taxon>
        <taxon>Tracheophyta</taxon>
        <taxon>Spermatophyta</taxon>
        <taxon>Magnoliopsida</taxon>
        <taxon>eudicotyledons</taxon>
        <taxon>Gunneridae</taxon>
        <taxon>Pentapetalae</taxon>
        <taxon>asterids</taxon>
        <taxon>campanulids</taxon>
        <taxon>Apiales</taxon>
        <taxon>Apiaceae</taxon>
        <taxon>Apioideae</taxon>
        <taxon>Scandiceae</taxon>
        <taxon>Daucinae</taxon>
        <taxon>Daucus</taxon>
        <taxon>Daucus sect. Daucus</taxon>
    </lineage>
</organism>
<keyword evidence="15" id="KW-1185">Reference proteome</keyword>
<evidence type="ECO:0000256" key="1">
    <source>
        <dbReference type="ARBA" id="ARBA00009613"/>
    </source>
</evidence>
<dbReference type="EMBL" id="CP093351">
    <property type="protein sequence ID" value="WOH14864.1"/>
    <property type="molecule type" value="Genomic_DNA"/>
</dbReference>
<dbReference type="InterPro" id="IPR001557">
    <property type="entry name" value="L-lactate/malate_DH"/>
</dbReference>
<keyword evidence="3 11" id="KW-0816">Tricarboxylic acid cycle</keyword>
<reference evidence="14" key="1">
    <citation type="journal article" date="2016" name="Nat. Genet.">
        <title>A high-quality carrot genome assembly provides new insights into carotenoid accumulation and asterid genome evolution.</title>
        <authorList>
            <person name="Iorizzo M."/>
            <person name="Ellison S."/>
            <person name="Senalik D."/>
            <person name="Zeng P."/>
            <person name="Satapoomin P."/>
            <person name="Huang J."/>
            <person name="Bowman M."/>
            <person name="Iovene M."/>
            <person name="Sanseverino W."/>
            <person name="Cavagnaro P."/>
            <person name="Yildiz M."/>
            <person name="Macko-Podgorni A."/>
            <person name="Moranska E."/>
            <person name="Grzebelus E."/>
            <person name="Grzebelus D."/>
            <person name="Ashrafi H."/>
            <person name="Zheng Z."/>
            <person name="Cheng S."/>
            <person name="Spooner D."/>
            <person name="Van Deynze A."/>
            <person name="Simon P."/>
        </authorList>
    </citation>
    <scope>NUCLEOTIDE SEQUENCE</scope>
    <source>
        <tissue evidence="14">Leaf</tissue>
    </source>
</reference>
<dbReference type="Gene3D" id="3.40.50.720">
    <property type="entry name" value="NAD(P)-binding Rossmann-like Domain"/>
    <property type="match status" value="1"/>
</dbReference>
<dbReference type="InterPro" id="IPR010945">
    <property type="entry name" value="Malate_DH_type2"/>
</dbReference>
<feature type="active site" description="Proton acceptor" evidence="7">
    <location>
        <position position="230"/>
    </location>
</feature>
<dbReference type="InterPro" id="IPR001236">
    <property type="entry name" value="Lactate/malate_DH_N"/>
</dbReference>
<dbReference type="AlphaFoldDB" id="A0AAF0XXK5"/>
<dbReference type="EC" id="1.1.1.37" evidence="2 11"/>
<evidence type="ECO:0000313" key="15">
    <source>
        <dbReference type="Proteomes" id="UP000077755"/>
    </source>
</evidence>
<dbReference type="GO" id="GO:0006108">
    <property type="term" value="P:malate metabolic process"/>
    <property type="evidence" value="ECO:0007669"/>
    <property type="project" value="InterPro"/>
</dbReference>